<accession>A0A1M2VPW8</accession>
<evidence type="ECO:0000313" key="3">
    <source>
        <dbReference type="Proteomes" id="UP000184267"/>
    </source>
</evidence>
<feature type="region of interest" description="Disordered" evidence="1">
    <location>
        <begin position="1"/>
        <end position="38"/>
    </location>
</feature>
<comment type="caution">
    <text evidence="2">The sequence shown here is derived from an EMBL/GenBank/DDBJ whole genome shotgun (WGS) entry which is preliminary data.</text>
</comment>
<gene>
    <name evidence="2" type="ORF">TRAPUB_13902</name>
</gene>
<feature type="compositionally biased region" description="Acidic residues" evidence="1">
    <location>
        <begin position="8"/>
        <end position="29"/>
    </location>
</feature>
<dbReference type="AlphaFoldDB" id="A0A1M2VPW8"/>
<evidence type="ECO:0000313" key="2">
    <source>
        <dbReference type="EMBL" id="OJT09649.1"/>
    </source>
</evidence>
<reference evidence="2 3" key="1">
    <citation type="submission" date="2016-10" db="EMBL/GenBank/DDBJ databases">
        <title>Genome sequence of the basidiomycete white-rot fungus Trametes pubescens.</title>
        <authorList>
            <person name="Makela M.R."/>
            <person name="Granchi Z."/>
            <person name="Peng M."/>
            <person name="De Vries R.P."/>
            <person name="Grigoriev I."/>
            <person name="Riley R."/>
            <person name="Hilden K."/>
        </authorList>
    </citation>
    <scope>NUCLEOTIDE SEQUENCE [LARGE SCALE GENOMIC DNA]</scope>
    <source>
        <strain evidence="2 3">FBCC735</strain>
    </source>
</reference>
<name>A0A1M2VPW8_TRAPU</name>
<protein>
    <submittedName>
        <fullName evidence="2">Uncharacterized protein</fullName>
    </submittedName>
</protein>
<dbReference type="Proteomes" id="UP000184267">
    <property type="component" value="Unassembled WGS sequence"/>
</dbReference>
<evidence type="ECO:0000256" key="1">
    <source>
        <dbReference type="SAM" id="MobiDB-lite"/>
    </source>
</evidence>
<dbReference type="EMBL" id="MNAD01000894">
    <property type="protein sequence ID" value="OJT09649.1"/>
    <property type="molecule type" value="Genomic_DNA"/>
</dbReference>
<sequence length="109" mass="11550">MGMGSGDSTDDAGDDGEETAGNDGGDGEQENERQVRVVRRPLRTQTALVGASLMSFNPLFAAGCSFRSSSAAERSDEAHIIYALQGNGCTLEPLDTDDYDGSFHVDVLF</sequence>
<proteinExistence type="predicted"/>
<keyword evidence="3" id="KW-1185">Reference proteome</keyword>
<organism evidence="2 3">
    <name type="scientific">Trametes pubescens</name>
    <name type="common">White-rot fungus</name>
    <dbReference type="NCBI Taxonomy" id="154538"/>
    <lineage>
        <taxon>Eukaryota</taxon>
        <taxon>Fungi</taxon>
        <taxon>Dikarya</taxon>
        <taxon>Basidiomycota</taxon>
        <taxon>Agaricomycotina</taxon>
        <taxon>Agaricomycetes</taxon>
        <taxon>Polyporales</taxon>
        <taxon>Polyporaceae</taxon>
        <taxon>Trametes</taxon>
    </lineage>
</organism>